<keyword evidence="1" id="KW-0732">Signal</keyword>
<feature type="signal peptide" evidence="1">
    <location>
        <begin position="1"/>
        <end position="19"/>
    </location>
</feature>
<keyword evidence="3" id="KW-1185">Reference proteome</keyword>
<dbReference type="AlphaFoldDB" id="A0A7W7J0F8"/>
<evidence type="ECO:0000256" key="1">
    <source>
        <dbReference type="SAM" id="SignalP"/>
    </source>
</evidence>
<proteinExistence type="predicted"/>
<name>A0A7W7J0F8_9FLAO</name>
<evidence type="ECO:0000313" key="3">
    <source>
        <dbReference type="Proteomes" id="UP000561681"/>
    </source>
</evidence>
<organism evidence="2 3">
    <name type="scientific">Flavobacterium nitrogenifigens</name>
    <dbReference type="NCBI Taxonomy" id="1617283"/>
    <lineage>
        <taxon>Bacteria</taxon>
        <taxon>Pseudomonadati</taxon>
        <taxon>Bacteroidota</taxon>
        <taxon>Flavobacteriia</taxon>
        <taxon>Flavobacteriales</taxon>
        <taxon>Flavobacteriaceae</taxon>
        <taxon>Flavobacterium</taxon>
    </lineage>
</organism>
<protein>
    <recommendedName>
        <fullName evidence="4">Outer membrane protein beta-barrel family protein</fullName>
    </recommendedName>
</protein>
<gene>
    <name evidence="2" type="ORF">HNP37_004046</name>
</gene>
<comment type="caution">
    <text evidence="2">The sequence shown here is derived from an EMBL/GenBank/DDBJ whole genome shotgun (WGS) entry which is preliminary data.</text>
</comment>
<feature type="chain" id="PRO_5031328586" description="Outer membrane protein beta-barrel family protein" evidence="1">
    <location>
        <begin position="20"/>
        <end position="324"/>
    </location>
</feature>
<dbReference type="Proteomes" id="UP000561681">
    <property type="component" value="Unassembled WGS sequence"/>
</dbReference>
<reference evidence="2 3" key="1">
    <citation type="submission" date="2020-08" db="EMBL/GenBank/DDBJ databases">
        <title>Functional genomics of gut bacteria from endangered species of beetles.</title>
        <authorList>
            <person name="Carlos-Shanley C."/>
        </authorList>
    </citation>
    <scope>NUCLEOTIDE SEQUENCE [LARGE SCALE GENOMIC DNA]</scope>
    <source>
        <strain evidence="2 3">S00142</strain>
    </source>
</reference>
<evidence type="ECO:0000313" key="2">
    <source>
        <dbReference type="EMBL" id="MBB4803966.1"/>
    </source>
</evidence>
<accession>A0A7W7J0F8</accession>
<evidence type="ECO:0008006" key="4">
    <source>
        <dbReference type="Google" id="ProtNLM"/>
    </source>
</evidence>
<sequence length="324" mass="37267">MRTKIISLFTLCLSLQTIAQEKTSMKSFGKSVTDKFPTTRTFDVQYEQLGATNFDSKLFGEPLEKGRIDNHNRLKFAFNMPFYVSNSKRFVLTSSLRYKYESYDLGQNNNNSDAPFSSGKEEFHYLATSLSATYKAKLFNKPIIYNATATIDGNHEDVQRIKGALSATLVLKKTANTTITAGALVVFDPSSIIPVTPIFTYNHKFDKSKWDFDFILPQRLLFRRYLFENGRIAFGTELNSENFYLNFNTSQLKGIHELNQLELKSGITYEHHFTPKIIGLFKAGINNVIRTRITEKGDRSSKYIYDQKEEAQVYFRFGISYNLF</sequence>
<dbReference type="RefSeq" id="WP_184166252.1">
    <property type="nucleotide sequence ID" value="NZ_JACHLD010000007.1"/>
</dbReference>
<dbReference type="EMBL" id="JACHLD010000007">
    <property type="protein sequence ID" value="MBB4803966.1"/>
    <property type="molecule type" value="Genomic_DNA"/>
</dbReference>